<keyword evidence="11" id="KW-1185">Reference proteome</keyword>
<dbReference type="GO" id="GO:0003723">
    <property type="term" value="F:RNA binding"/>
    <property type="evidence" value="ECO:0007669"/>
    <property type="project" value="TreeGrafter"/>
</dbReference>
<sequence>MVVTKKQSPEAAKAAGKTPEFKKSGRARNYDLGNGVLRFSRAKMFHKKALYKFVGKKVAAAKKTVQPRVVEKKIGGDKNGGKRFVLVNQRRKAYPTIDNIRVAPSKKTFSQHKRSIRSTLTPGTVLILLAGAHKGKRVVLLKQLNSGLLMVTGPFQINGCPLRRISQRYVIGTQTKIDVSGVKIPENLDDEYFRRQNLKKLRKKGEGDIFKSKRPTYKVSDDKKQQQKDMDKQVFEAIRKHPDRKVLLAYLSAMWGLRSSQFPHRLQF</sequence>
<dbReference type="FunFam" id="2.30.30.30:FF:000014">
    <property type="entry name" value="60S ribosomal protein L6"/>
    <property type="match status" value="1"/>
</dbReference>
<evidence type="ECO:0000256" key="2">
    <source>
        <dbReference type="ARBA" id="ARBA00022980"/>
    </source>
</evidence>
<evidence type="ECO:0000259" key="9">
    <source>
        <dbReference type="Pfam" id="PF03868"/>
    </source>
</evidence>
<dbReference type="Gene3D" id="2.30.30.30">
    <property type="match status" value="1"/>
</dbReference>
<protein>
    <recommendedName>
        <fullName evidence="5">Large ribosomal subunit protein eL6</fullName>
    </recommendedName>
    <alternativeName>
        <fullName evidence="6">60S ribosomal protein L6</fullName>
    </alternativeName>
</protein>
<dbReference type="InterPro" id="IPR008991">
    <property type="entry name" value="Translation_prot_SH3-like_sf"/>
</dbReference>
<evidence type="ECO:0000256" key="6">
    <source>
        <dbReference type="ARBA" id="ARBA00035351"/>
    </source>
</evidence>
<dbReference type="EMBL" id="OV121141">
    <property type="protein sequence ID" value="CAH0549024.1"/>
    <property type="molecule type" value="Genomic_DNA"/>
</dbReference>
<dbReference type="GO" id="GO:0003735">
    <property type="term" value="F:structural constituent of ribosome"/>
    <property type="evidence" value="ECO:0007669"/>
    <property type="project" value="InterPro"/>
</dbReference>
<dbReference type="InterPro" id="IPR014722">
    <property type="entry name" value="Rib_uL2_dom2"/>
</dbReference>
<dbReference type="Pfam" id="PF03868">
    <property type="entry name" value="Ribosomal_L6e_N"/>
    <property type="match status" value="1"/>
</dbReference>
<dbReference type="Proteomes" id="UP001154078">
    <property type="component" value="Chromosome 10"/>
</dbReference>
<dbReference type="PANTHER" id="PTHR10715:SF0">
    <property type="entry name" value="LARGE RIBOSOMAL SUBUNIT PROTEIN EL6"/>
    <property type="match status" value="1"/>
</dbReference>
<evidence type="ECO:0000256" key="4">
    <source>
        <dbReference type="ARBA" id="ARBA00034092"/>
    </source>
</evidence>
<reference evidence="10" key="1">
    <citation type="submission" date="2021-12" db="EMBL/GenBank/DDBJ databases">
        <authorList>
            <person name="King R."/>
        </authorList>
    </citation>
    <scope>NUCLEOTIDE SEQUENCE</scope>
</reference>
<dbReference type="OrthoDB" id="2436667at2759"/>
<keyword evidence="2" id="KW-0689">Ribosomal protein</keyword>
<comment type="similarity">
    <text evidence="1">Belongs to the eukaryotic ribosomal protein eL6 family.</text>
</comment>
<comment type="subunit">
    <text evidence="7">Component of the large ribosomal subunit. May bind IPO9 with low affinity.</text>
</comment>
<evidence type="ECO:0000256" key="3">
    <source>
        <dbReference type="ARBA" id="ARBA00023274"/>
    </source>
</evidence>
<dbReference type="SUPFAM" id="SSF50104">
    <property type="entry name" value="Translation proteins SH3-like domain"/>
    <property type="match status" value="1"/>
</dbReference>
<dbReference type="GO" id="GO:0000027">
    <property type="term" value="P:ribosomal large subunit assembly"/>
    <property type="evidence" value="ECO:0007669"/>
    <property type="project" value="TreeGrafter"/>
</dbReference>
<dbReference type="GO" id="GO:0002181">
    <property type="term" value="P:cytoplasmic translation"/>
    <property type="evidence" value="ECO:0007669"/>
    <property type="project" value="TreeGrafter"/>
</dbReference>
<dbReference type="PANTHER" id="PTHR10715">
    <property type="entry name" value="60S RIBOSOMAL PROTEIN L6"/>
    <property type="match status" value="1"/>
</dbReference>
<feature type="region of interest" description="Disordered" evidence="8">
    <location>
        <begin position="1"/>
        <end position="22"/>
    </location>
</feature>
<evidence type="ECO:0000313" key="10">
    <source>
        <dbReference type="EMBL" id="CAH0549024.1"/>
    </source>
</evidence>
<evidence type="ECO:0000256" key="1">
    <source>
        <dbReference type="ARBA" id="ARBA00010592"/>
    </source>
</evidence>
<dbReference type="CDD" id="cd13156">
    <property type="entry name" value="KOW_RPL6"/>
    <property type="match status" value="1"/>
</dbReference>
<dbReference type="InterPro" id="IPR005568">
    <property type="entry name" value="Ribosomal_uL6_N"/>
</dbReference>
<name>A0A9P0FCW2_BRAAE</name>
<dbReference type="InterPro" id="IPR041997">
    <property type="entry name" value="Ribosomal_eL6_KOW"/>
</dbReference>
<dbReference type="AlphaFoldDB" id="A0A9P0FCW2"/>
<comment type="function">
    <text evidence="4">Component of the large ribosomal subunit. The ribosome is a large ribonucleoprotein complex responsible for the synthesis of proteins in the cell.</text>
</comment>
<dbReference type="GO" id="GO:0022625">
    <property type="term" value="C:cytosolic large ribosomal subunit"/>
    <property type="evidence" value="ECO:0007669"/>
    <property type="project" value="TreeGrafter"/>
</dbReference>
<evidence type="ECO:0000313" key="11">
    <source>
        <dbReference type="Proteomes" id="UP001154078"/>
    </source>
</evidence>
<evidence type="ECO:0000256" key="5">
    <source>
        <dbReference type="ARBA" id="ARBA00035233"/>
    </source>
</evidence>
<feature type="domain" description="Large ribosomal subunit protein uL6 N-terminal" evidence="9">
    <location>
        <begin position="21"/>
        <end position="68"/>
    </location>
</feature>
<gene>
    <name evidence="10" type="ORF">MELIAE_LOCUS2332</name>
</gene>
<keyword evidence="3" id="KW-0687">Ribonucleoprotein</keyword>
<dbReference type="Pfam" id="PF01159">
    <property type="entry name" value="Ribosomal_L6e"/>
    <property type="match status" value="1"/>
</dbReference>
<proteinExistence type="inferred from homology"/>
<dbReference type="InterPro" id="IPR000915">
    <property type="entry name" value="60S_ribosomal_eL6"/>
</dbReference>
<organism evidence="10 11">
    <name type="scientific">Brassicogethes aeneus</name>
    <name type="common">Rape pollen beetle</name>
    <name type="synonym">Meligethes aeneus</name>
    <dbReference type="NCBI Taxonomy" id="1431903"/>
    <lineage>
        <taxon>Eukaryota</taxon>
        <taxon>Metazoa</taxon>
        <taxon>Ecdysozoa</taxon>
        <taxon>Arthropoda</taxon>
        <taxon>Hexapoda</taxon>
        <taxon>Insecta</taxon>
        <taxon>Pterygota</taxon>
        <taxon>Neoptera</taxon>
        <taxon>Endopterygota</taxon>
        <taxon>Coleoptera</taxon>
        <taxon>Polyphaga</taxon>
        <taxon>Cucujiformia</taxon>
        <taxon>Nitidulidae</taxon>
        <taxon>Meligethinae</taxon>
        <taxon>Brassicogethes</taxon>
    </lineage>
</organism>
<accession>A0A9P0FCW2</accession>
<evidence type="ECO:0000256" key="8">
    <source>
        <dbReference type="SAM" id="MobiDB-lite"/>
    </source>
</evidence>
<evidence type="ECO:0000256" key="7">
    <source>
        <dbReference type="ARBA" id="ARBA00046388"/>
    </source>
</evidence>